<evidence type="ECO:0000313" key="2">
    <source>
        <dbReference type="Proteomes" id="UP001318301"/>
    </source>
</evidence>
<organism evidence="1 2">
    <name type="scientific">Aquirufa beregesia</name>
    <dbReference type="NCBI Taxonomy" id="2516556"/>
    <lineage>
        <taxon>Bacteria</taxon>
        <taxon>Pseudomonadati</taxon>
        <taxon>Bacteroidota</taxon>
        <taxon>Cytophagia</taxon>
        <taxon>Cytophagales</taxon>
        <taxon>Flectobacillaceae</taxon>
        <taxon>Aquirufa</taxon>
    </lineage>
</organism>
<dbReference type="Proteomes" id="UP001318301">
    <property type="component" value="Unassembled WGS sequence"/>
</dbReference>
<proteinExistence type="predicted"/>
<evidence type="ECO:0000313" key="1">
    <source>
        <dbReference type="EMBL" id="NGZ44721.1"/>
    </source>
</evidence>
<comment type="caution">
    <text evidence="1">The sequence shown here is derived from an EMBL/GenBank/DDBJ whole genome shotgun (WGS) entry which is preliminary data.</text>
</comment>
<name>A0ABX0EZL7_9BACT</name>
<dbReference type="InterPro" id="IPR025366">
    <property type="entry name" value="DUF4270"/>
</dbReference>
<dbReference type="EMBL" id="SEWW01000005">
    <property type="protein sequence ID" value="NGZ44721.1"/>
    <property type="molecule type" value="Genomic_DNA"/>
</dbReference>
<sequence>MRKIAVSNPSLMNLNQKPIKILPKMISISSKNCIWNWPAIKWVGILSLFLTSCDLPKEIGSDLFSVEVGLNYTDSLSIQSSTVLIDSIYTNQTGAFLVGSHQDPILGTIAASAFTQIANVDTLKSTEASILDSLKMNLIYQSFVGDTTQKQTISIYRLKDSVSRAVDYFNISTLPYDPTPIGTHSFYPRPIKAKTANGDSLKYDTLSFKMNASFGRELLGKYTDKSIAAGGAAFRDYFKGMHIKSSSSAKAAIIGFTPTYSVMTLHYHNPNDTVKYAINYYFSLSTALVAEIHGRFNQLNISRSGVLGNLQKPGDRIPASQSNMVTYVQSGTGLATKLEIPYLLNLKGNKNVAINKAELVIPAADSYELSKTLGTLSLVETDASNRTLKNSYGLRYLLTEGGAGIQSASFNTSDKTYSFNITTAIQNIIANNRKNFAILVTSPLTSNTAGYSRIIGDNIRYVPLNASKIKLKVYYTYIAK</sequence>
<keyword evidence="2" id="KW-1185">Reference proteome</keyword>
<accession>A0ABX0EZL7</accession>
<dbReference type="Pfam" id="PF14092">
    <property type="entry name" value="DUF4270"/>
    <property type="match status" value="1"/>
</dbReference>
<gene>
    <name evidence="1" type="ORF">EWU23_09545</name>
</gene>
<reference evidence="1 2" key="1">
    <citation type="submission" date="2019-02" db="EMBL/GenBank/DDBJ databases">
        <title>Genome of a new Bacteroidetes strain.</title>
        <authorList>
            <person name="Pitt A."/>
        </authorList>
    </citation>
    <scope>NUCLEOTIDE SEQUENCE [LARGE SCALE GENOMIC DNA]</scope>
    <source>
        <strain evidence="1 2">50C-KIRBA</strain>
    </source>
</reference>
<protein>
    <submittedName>
        <fullName evidence="1">DUF4270 family protein</fullName>
    </submittedName>
</protein>